<feature type="compositionally biased region" description="Polar residues" evidence="6">
    <location>
        <begin position="596"/>
        <end position="615"/>
    </location>
</feature>
<dbReference type="PANTHER" id="PTHR11640">
    <property type="entry name" value="NEPHRIN"/>
    <property type="match status" value="1"/>
</dbReference>
<dbReference type="AlphaFoldDB" id="A0A7M7KJ26"/>
<dbReference type="KEGG" id="vde:111252659"/>
<dbReference type="InParanoid" id="A0A7M7KJ26"/>
<dbReference type="GO" id="GO:0005886">
    <property type="term" value="C:plasma membrane"/>
    <property type="evidence" value="ECO:0007669"/>
    <property type="project" value="TreeGrafter"/>
</dbReference>
<accession>A0A7M7KJ26</accession>
<feature type="compositionally biased region" description="Gly residues" evidence="6">
    <location>
        <begin position="706"/>
        <end position="717"/>
    </location>
</feature>
<evidence type="ECO:0000256" key="4">
    <source>
        <dbReference type="ARBA" id="ARBA00023180"/>
    </source>
</evidence>
<dbReference type="OrthoDB" id="10039395at2759"/>
<feature type="signal peptide" evidence="8">
    <location>
        <begin position="1"/>
        <end position="21"/>
    </location>
</feature>
<dbReference type="GO" id="GO:0005911">
    <property type="term" value="C:cell-cell junction"/>
    <property type="evidence" value="ECO:0007669"/>
    <property type="project" value="TreeGrafter"/>
</dbReference>
<dbReference type="InterPro" id="IPR051275">
    <property type="entry name" value="Cell_adhesion_signaling"/>
</dbReference>
<feature type="domain" description="Ig-like" evidence="9">
    <location>
        <begin position="126"/>
        <end position="230"/>
    </location>
</feature>
<feature type="domain" description="Ig-like" evidence="9">
    <location>
        <begin position="344"/>
        <end position="435"/>
    </location>
</feature>
<reference evidence="10" key="1">
    <citation type="submission" date="2021-01" db="UniProtKB">
        <authorList>
            <consortium name="EnsemblMetazoa"/>
        </authorList>
    </citation>
    <scope>IDENTIFICATION</scope>
</reference>
<feature type="region of interest" description="Disordered" evidence="6">
    <location>
        <begin position="593"/>
        <end position="662"/>
    </location>
</feature>
<sequence length="782" mass="85389">MWITISLVIAISILLTDTASGVQEFDAEPADTEANPLQSVRLTCRVRSRKGECVWLKNRRVVGKIPGKYQFSREPADGDCSVTISTARLEEDDGLWQCQVTMASLEDLGLESREAQLTIREPPQPPRLEEHDTQVAGGERLAARAGEPKKVRCVSRMGNPPAFIRWFLGNEEITHSSAQTNASDVAKPRTFTASSLLHYTFEKADNSRTLSCRAYHGAYADASSSHPSLDSIRLDNSHQLTATAYKEIVVSLDVMYRPTARLEGNSREDIEEGANLTLRCVADANPPANIVWRKSGQASIFDIKERISFRAVQRSDSGVYSCSAKNDMGDSPEMQVVVDVKYKPRIVRIEPPSPLTFDMKEQIRLTCVAEGNPTPKISWLQRFGRDPKVWNMRGRESTLVVSNASYAYQGVYICEAANEIKGKLYRVQSQEARVDIKGPPQVMTEHSRTRDRVVAGSDDDALLAVFFCADPRPRDVTWSWGSQSLLAGKTLFRYVADPLIADEEREDCYEARLTVRGVQKGDSRRFSLNVTNDRGTTEHIVELDVREPVSMSLVMAVTAGGVAFLLLFLTILVYLIRSEKMCFSRKYNATGMFKNDPNSDSGSASSGEQPSGGHNTSRDKLTPKESKNVKGNQSAAIPPDALYAGRSGQVNGQANGQAQQAPSLATSGVAGAYDGNSIKVPVLPKPDVTISKRPALPTTQPPSHGGAHGSAHGGAHNGGAQHPIGGGAGGQAIQPPLLYASLDLPQPPNGRLRSDRTEYAQVQFQGQRPPPPNVTTVSVQQF</sequence>
<feature type="domain" description="Ig-like" evidence="9">
    <location>
        <begin position="23"/>
        <end position="118"/>
    </location>
</feature>
<dbReference type="RefSeq" id="XP_022666639.1">
    <property type="nucleotide sequence ID" value="XM_022810904.1"/>
</dbReference>
<evidence type="ECO:0000256" key="7">
    <source>
        <dbReference type="SAM" id="Phobius"/>
    </source>
</evidence>
<evidence type="ECO:0000313" key="10">
    <source>
        <dbReference type="EnsemblMetazoa" id="XP_022666639"/>
    </source>
</evidence>
<feature type="compositionally biased region" description="Low complexity" evidence="6">
    <location>
        <begin position="648"/>
        <end position="661"/>
    </location>
</feature>
<organism evidence="10 11">
    <name type="scientific">Varroa destructor</name>
    <name type="common">Honeybee mite</name>
    <dbReference type="NCBI Taxonomy" id="109461"/>
    <lineage>
        <taxon>Eukaryota</taxon>
        <taxon>Metazoa</taxon>
        <taxon>Ecdysozoa</taxon>
        <taxon>Arthropoda</taxon>
        <taxon>Chelicerata</taxon>
        <taxon>Arachnida</taxon>
        <taxon>Acari</taxon>
        <taxon>Parasitiformes</taxon>
        <taxon>Mesostigmata</taxon>
        <taxon>Gamasina</taxon>
        <taxon>Dermanyssoidea</taxon>
        <taxon>Varroidae</taxon>
        <taxon>Varroa</taxon>
    </lineage>
</organism>
<evidence type="ECO:0000256" key="1">
    <source>
        <dbReference type="ARBA" id="ARBA00004479"/>
    </source>
</evidence>
<feature type="transmembrane region" description="Helical" evidence="7">
    <location>
        <begin position="553"/>
        <end position="576"/>
    </location>
</feature>
<dbReference type="GO" id="GO:0050839">
    <property type="term" value="F:cell adhesion molecule binding"/>
    <property type="evidence" value="ECO:0007669"/>
    <property type="project" value="TreeGrafter"/>
</dbReference>
<dbReference type="Pfam" id="PF08205">
    <property type="entry name" value="C2-set_2"/>
    <property type="match status" value="1"/>
</dbReference>
<evidence type="ECO:0000256" key="2">
    <source>
        <dbReference type="ARBA" id="ARBA00023136"/>
    </source>
</evidence>
<dbReference type="PANTHER" id="PTHR11640:SF154">
    <property type="entry name" value="IRREGULAR CHIASM C-ROUGHEST PROTEIN-LIKE PROTEIN"/>
    <property type="match status" value="1"/>
</dbReference>
<dbReference type="Proteomes" id="UP000594260">
    <property type="component" value="Unplaced"/>
</dbReference>
<keyword evidence="4" id="KW-0325">Glycoprotein</keyword>
<dbReference type="PROSITE" id="PS50835">
    <property type="entry name" value="IG_LIKE"/>
    <property type="match status" value="4"/>
</dbReference>
<evidence type="ECO:0000256" key="5">
    <source>
        <dbReference type="ARBA" id="ARBA00023319"/>
    </source>
</evidence>
<evidence type="ECO:0000256" key="6">
    <source>
        <dbReference type="SAM" id="MobiDB-lite"/>
    </source>
</evidence>
<dbReference type="GeneID" id="111252659"/>
<dbReference type="InterPro" id="IPR013783">
    <property type="entry name" value="Ig-like_fold"/>
</dbReference>
<keyword evidence="7" id="KW-0812">Transmembrane</keyword>
<comment type="subcellular location">
    <subcellularLocation>
        <location evidence="1">Membrane</location>
        <topology evidence="1">Single-pass type I membrane protein</topology>
    </subcellularLocation>
</comment>
<dbReference type="OMA" id="DGEWECQ"/>
<feature type="region of interest" description="Disordered" evidence="6">
    <location>
        <begin position="763"/>
        <end position="782"/>
    </location>
</feature>
<dbReference type="SUPFAM" id="SSF48726">
    <property type="entry name" value="Immunoglobulin"/>
    <property type="match status" value="5"/>
</dbReference>
<dbReference type="GO" id="GO:0098609">
    <property type="term" value="P:cell-cell adhesion"/>
    <property type="evidence" value="ECO:0007669"/>
    <property type="project" value="TreeGrafter"/>
</dbReference>
<dbReference type="InterPro" id="IPR007110">
    <property type="entry name" value="Ig-like_dom"/>
</dbReference>
<evidence type="ECO:0000313" key="11">
    <source>
        <dbReference type="Proteomes" id="UP000594260"/>
    </source>
</evidence>
<keyword evidence="3" id="KW-1015">Disulfide bond</keyword>
<evidence type="ECO:0000256" key="8">
    <source>
        <dbReference type="SAM" id="SignalP"/>
    </source>
</evidence>
<evidence type="ECO:0000256" key="3">
    <source>
        <dbReference type="ARBA" id="ARBA00023157"/>
    </source>
</evidence>
<dbReference type="InterPro" id="IPR036179">
    <property type="entry name" value="Ig-like_dom_sf"/>
</dbReference>
<dbReference type="CDD" id="cd00096">
    <property type="entry name" value="Ig"/>
    <property type="match status" value="2"/>
</dbReference>
<keyword evidence="2 7" id="KW-0472">Membrane</keyword>
<keyword evidence="5" id="KW-0393">Immunoglobulin domain</keyword>
<dbReference type="InterPro" id="IPR013162">
    <property type="entry name" value="CD80_C2-set"/>
</dbReference>
<dbReference type="Gene3D" id="2.60.40.10">
    <property type="entry name" value="Immunoglobulins"/>
    <property type="match status" value="5"/>
</dbReference>
<dbReference type="InterPro" id="IPR003598">
    <property type="entry name" value="Ig_sub2"/>
</dbReference>
<keyword evidence="7" id="KW-1133">Transmembrane helix</keyword>
<evidence type="ECO:0000259" key="9">
    <source>
        <dbReference type="PROSITE" id="PS50835"/>
    </source>
</evidence>
<dbReference type="EnsemblMetazoa" id="XM_022810904">
    <property type="protein sequence ID" value="XP_022666639"/>
    <property type="gene ID" value="LOC111252659"/>
</dbReference>
<name>A0A7M7KJ26_VARDE</name>
<dbReference type="SMART" id="SM00409">
    <property type="entry name" value="IG"/>
    <property type="match status" value="4"/>
</dbReference>
<keyword evidence="8" id="KW-0732">Signal</keyword>
<dbReference type="InterPro" id="IPR003599">
    <property type="entry name" value="Ig_sub"/>
</dbReference>
<protein>
    <recommendedName>
        <fullName evidence="9">Ig-like domain-containing protein</fullName>
    </recommendedName>
</protein>
<feature type="chain" id="PRO_5029705852" description="Ig-like domain-containing protein" evidence="8">
    <location>
        <begin position="22"/>
        <end position="782"/>
    </location>
</feature>
<feature type="domain" description="Ig-like" evidence="9">
    <location>
        <begin position="258"/>
        <end position="339"/>
    </location>
</feature>
<dbReference type="Pfam" id="PF13927">
    <property type="entry name" value="Ig_3"/>
    <property type="match status" value="2"/>
</dbReference>
<keyword evidence="11" id="KW-1185">Reference proteome</keyword>
<dbReference type="SMART" id="SM00408">
    <property type="entry name" value="IGc2"/>
    <property type="match status" value="3"/>
</dbReference>
<feature type="region of interest" description="Disordered" evidence="6">
    <location>
        <begin position="677"/>
        <end position="753"/>
    </location>
</feature>
<proteinExistence type="predicted"/>
<feature type="compositionally biased region" description="Basic and acidic residues" evidence="6">
    <location>
        <begin position="616"/>
        <end position="628"/>
    </location>
</feature>